<evidence type="ECO:0000313" key="3">
    <source>
        <dbReference type="Proteomes" id="UP001415857"/>
    </source>
</evidence>
<feature type="coiled-coil region" evidence="1">
    <location>
        <begin position="223"/>
        <end position="285"/>
    </location>
</feature>
<dbReference type="PANTHER" id="PTHR35705:SF1">
    <property type="entry name" value="WPP DOMAIN-INTERACTING TAIL-ANCHORED PROTEIN 1"/>
    <property type="match status" value="1"/>
</dbReference>
<organism evidence="2 3">
    <name type="scientific">Liquidambar formosana</name>
    <name type="common">Formosan gum</name>
    <dbReference type="NCBI Taxonomy" id="63359"/>
    <lineage>
        <taxon>Eukaryota</taxon>
        <taxon>Viridiplantae</taxon>
        <taxon>Streptophyta</taxon>
        <taxon>Embryophyta</taxon>
        <taxon>Tracheophyta</taxon>
        <taxon>Spermatophyta</taxon>
        <taxon>Magnoliopsida</taxon>
        <taxon>eudicotyledons</taxon>
        <taxon>Gunneridae</taxon>
        <taxon>Pentapetalae</taxon>
        <taxon>Saxifragales</taxon>
        <taxon>Altingiaceae</taxon>
        <taxon>Liquidambar</taxon>
    </lineage>
</organism>
<dbReference type="EMBL" id="JBBPBK010000013">
    <property type="protein sequence ID" value="KAK9272421.1"/>
    <property type="molecule type" value="Genomic_DNA"/>
</dbReference>
<dbReference type="Proteomes" id="UP001415857">
    <property type="component" value="Unassembled WGS sequence"/>
</dbReference>
<protein>
    <submittedName>
        <fullName evidence="2">Uncharacterized protein</fullName>
    </submittedName>
</protein>
<sequence length="392" mass="44069">MLLESCMGISKELLGQLQIFQFKLNGLIQREDELRSKLEGSTKQLQAKESALQKLESSSKELHDFLLPQTNSLKVSLREAEDKFILANSEAFTFREKVSSLEKQLKESQLQLLNAKASLDGYQEQQNVLYSEINEMENVVEVLKEKNSQAESRAEGAEAKCKLLAETNLELNEELGLLKGGGGTSEKVDSLEKLLRDSDIQLQHAVASAEASQEKQSMLYSAIGDMENLIEDLKSKVSKAESRADSVEEKCIVLSESNLELNEELNFLRGRLECLEASLHQSEKTKVATARDIGIRTKVITNLVMQLAIERERLHKQISSLGKENEALIVKLQQTSKDPFVTMSHDSKENGKEFLFPEHELTTATCAKETKYEMTEISTTSFEVNKTLKTFL</sequence>
<dbReference type="PANTHER" id="PTHR35705">
    <property type="entry name" value="WPP DOMAIN-INTERACTING TAIL-ANCHORED PROTEIN 1"/>
    <property type="match status" value="1"/>
</dbReference>
<name>A0AAP0NHV2_LIQFO</name>
<reference evidence="2 3" key="1">
    <citation type="journal article" date="2024" name="Plant J.">
        <title>Genome sequences and population genomics reveal climatic adaptation and genomic divergence between two closely related sweetgum species.</title>
        <authorList>
            <person name="Xu W.Q."/>
            <person name="Ren C.Q."/>
            <person name="Zhang X.Y."/>
            <person name="Comes H.P."/>
            <person name="Liu X.H."/>
            <person name="Li Y.G."/>
            <person name="Kettle C.J."/>
            <person name="Jalonen R."/>
            <person name="Gaisberger H."/>
            <person name="Ma Y.Z."/>
            <person name="Qiu Y.X."/>
        </authorList>
    </citation>
    <scope>NUCLEOTIDE SEQUENCE [LARGE SCALE GENOMIC DNA]</scope>
    <source>
        <strain evidence="2">Hangzhou</strain>
    </source>
</reference>
<evidence type="ECO:0000256" key="1">
    <source>
        <dbReference type="SAM" id="Coils"/>
    </source>
</evidence>
<keyword evidence="1" id="KW-0175">Coiled coil</keyword>
<evidence type="ECO:0000313" key="2">
    <source>
        <dbReference type="EMBL" id="KAK9272421.1"/>
    </source>
</evidence>
<feature type="coiled-coil region" evidence="1">
    <location>
        <begin position="98"/>
        <end position="174"/>
    </location>
</feature>
<dbReference type="InterPro" id="IPR039976">
    <property type="entry name" value="WIT1/WIT2"/>
</dbReference>
<dbReference type="SUPFAM" id="SSF57997">
    <property type="entry name" value="Tropomyosin"/>
    <property type="match status" value="1"/>
</dbReference>
<comment type="caution">
    <text evidence="2">The sequence shown here is derived from an EMBL/GenBank/DDBJ whole genome shotgun (WGS) entry which is preliminary data.</text>
</comment>
<proteinExistence type="predicted"/>
<gene>
    <name evidence="2" type="ORF">L1049_002794</name>
</gene>
<accession>A0AAP0NHV2</accession>
<keyword evidence="3" id="KW-1185">Reference proteome</keyword>
<dbReference type="AlphaFoldDB" id="A0AAP0NHV2"/>